<dbReference type="EMBL" id="SRJC01000003">
    <property type="protein sequence ID" value="TGB02261.1"/>
    <property type="molecule type" value="Genomic_DNA"/>
</dbReference>
<organism evidence="1 2">
    <name type="scientific">Halobacillus salinus</name>
    <dbReference type="NCBI Taxonomy" id="192814"/>
    <lineage>
        <taxon>Bacteria</taxon>
        <taxon>Bacillati</taxon>
        <taxon>Bacillota</taxon>
        <taxon>Bacilli</taxon>
        <taxon>Bacillales</taxon>
        <taxon>Bacillaceae</taxon>
        <taxon>Halobacillus</taxon>
    </lineage>
</organism>
<protein>
    <submittedName>
        <fullName evidence="1">DUF4188 domain-containing protein</fullName>
    </submittedName>
</protein>
<evidence type="ECO:0000313" key="2">
    <source>
        <dbReference type="Proteomes" id="UP000297982"/>
    </source>
</evidence>
<dbReference type="Proteomes" id="UP000297982">
    <property type="component" value="Unassembled WGS sequence"/>
</dbReference>
<accession>A0A4Z0GYG3</accession>
<gene>
    <name evidence="1" type="ORF">E4663_13025</name>
</gene>
<evidence type="ECO:0000313" key="1">
    <source>
        <dbReference type="EMBL" id="TGB02261.1"/>
    </source>
</evidence>
<keyword evidence="2" id="KW-1185">Reference proteome</keyword>
<reference evidence="1 2" key="1">
    <citation type="journal article" date="2003" name="Int. J. Syst. Evol. Microbiol.">
        <title>Halobacillus salinus sp. nov., isolated from a salt lake on the coast of the East Sea in Korea.</title>
        <authorList>
            <person name="Yoon J.H."/>
            <person name="Kang K.H."/>
            <person name="Park Y.H."/>
        </authorList>
    </citation>
    <scope>NUCLEOTIDE SEQUENCE [LARGE SCALE GENOMIC DNA]</scope>
    <source>
        <strain evidence="1 2">HSL-3</strain>
    </source>
</reference>
<comment type="caution">
    <text evidence="1">The sequence shown here is derived from an EMBL/GenBank/DDBJ whole genome shotgun (WGS) entry which is preliminary data.</text>
</comment>
<dbReference type="AlphaFoldDB" id="A0A4Z0GYG3"/>
<sequence>MAKVISERFTAAHEDDVVLFIIGMRINKWWAVHKWIPVFIAFPRMVQELYSNKDLGFLSTELYFGRTTMSVQYWRSSAELMAYARGMKHLKAWKNFNKKIGTDGSVGIYHETYIVPNENYECIYANMPPFGLSKAAGHKSITVATSSARKRLKNRTS</sequence>
<name>A0A4Z0GYG3_9BACI</name>
<dbReference type="InterPro" id="IPR025444">
    <property type="entry name" value="Monooxy_af470"/>
</dbReference>
<dbReference type="STRING" id="192814.GCA_900166575_03461"/>
<proteinExistence type="predicted"/>
<dbReference type="RefSeq" id="WP_135327938.1">
    <property type="nucleotide sequence ID" value="NZ_SRJC01000003.1"/>
</dbReference>
<dbReference type="Pfam" id="PF13826">
    <property type="entry name" value="Monooxy_af470-like"/>
    <property type="match status" value="1"/>
</dbReference>